<dbReference type="InterPro" id="IPR049514">
    <property type="entry name" value="Fic-like_C"/>
</dbReference>
<dbReference type="PANTHER" id="PTHR30595:SF6">
    <property type="entry name" value="SCHLAFEN ALBA-2 DOMAIN-CONTAINING PROTEIN"/>
    <property type="match status" value="1"/>
</dbReference>
<sequence>MPLHINIEDLLHHRSVESDRIEFKEGWNPDAIYRSICAFANDFENTGGGYIIVGIIEEDGVAKRPVKGLSVTEIAEIQRKMIGFNNLIRPLYSPKVFLEEVDGQQILVIWAPGGSNRPYEVPEQITANQKRHFYYVRRYANSVKADQETQQELISLANQVPFDDRPNTHASLDDVSMVLVQDHLRKVESRLFEWTEQRSKAEVLEQMLLVEGPAEHRFPRNVALMMFNEHPEKFFPASWVDVVYFPKGEGHSEFTEFPKITGPVPDMIRKTLDLLQTNFLREKVIKQPGKAEAVRVWNYPYAALEEAVANALYHRDYLVREQVEIRMTPDSIVILNYGGPDRSIRQEDLNSGRIRPRRYRNRRLGDFLKELDLTEGRATGIPTIKRVLENNGSPAPTFRTDEDRTFFEVELFCHPAFIEDSLVDNDQVSDQVSDQVEEELARELEPEHMKILSYALKPAKRKDILEKGVGLANHTDNVRRYVNPLLEKGLLDQTIKDRPSSPLQQYITTEKGRELLKQQLKQ</sequence>
<accession>A0A2U1B4V7</accession>
<name>A0A2U1B4V7_9BACT</name>
<dbReference type="EMBL" id="QEKI01000001">
    <property type="protein sequence ID" value="PVY43678.1"/>
    <property type="molecule type" value="Genomic_DNA"/>
</dbReference>
<organism evidence="3 4">
    <name type="scientific">Pontibacter virosus</name>
    <dbReference type="NCBI Taxonomy" id="1765052"/>
    <lineage>
        <taxon>Bacteria</taxon>
        <taxon>Pseudomonadati</taxon>
        <taxon>Bacteroidota</taxon>
        <taxon>Cytophagia</taxon>
        <taxon>Cytophagales</taxon>
        <taxon>Hymenobacteraceae</taxon>
        <taxon>Pontibacter</taxon>
    </lineage>
</organism>
<dbReference type="Gene3D" id="3.30.950.30">
    <property type="entry name" value="Schlafen, AAA domain"/>
    <property type="match status" value="1"/>
</dbReference>
<reference evidence="3 4" key="1">
    <citation type="submission" date="2018-04" db="EMBL/GenBank/DDBJ databases">
        <title>Genomic Encyclopedia of Type Strains, Phase IV (KMG-IV): sequencing the most valuable type-strain genomes for metagenomic binning, comparative biology and taxonomic classification.</title>
        <authorList>
            <person name="Goeker M."/>
        </authorList>
    </citation>
    <scope>NUCLEOTIDE SEQUENCE [LARGE SCALE GENOMIC DNA]</scope>
    <source>
        <strain evidence="3 4">DSM 100231</strain>
    </source>
</reference>
<protein>
    <submittedName>
        <fullName evidence="3">ATP-dependent DNA helicase RecG</fullName>
    </submittedName>
</protein>
<dbReference type="AlphaFoldDB" id="A0A2U1B4V7"/>
<dbReference type="RefSeq" id="WP_116541371.1">
    <property type="nucleotide sequence ID" value="NZ_QEKI01000001.1"/>
</dbReference>
<dbReference type="Proteomes" id="UP000245466">
    <property type="component" value="Unassembled WGS sequence"/>
</dbReference>
<dbReference type="PANTHER" id="PTHR30595">
    <property type="entry name" value="GLPR-RELATED TRANSCRIPTIONAL REPRESSOR"/>
    <property type="match status" value="1"/>
</dbReference>
<dbReference type="InterPro" id="IPR007421">
    <property type="entry name" value="Schlafen_AlbA_2_dom"/>
</dbReference>
<dbReference type="Pfam" id="PF13749">
    <property type="entry name" value="HATPase_c_4"/>
    <property type="match status" value="1"/>
</dbReference>
<dbReference type="GO" id="GO:0004386">
    <property type="term" value="F:helicase activity"/>
    <property type="evidence" value="ECO:0007669"/>
    <property type="project" value="UniProtKB-KW"/>
</dbReference>
<keyword evidence="3" id="KW-0547">Nucleotide-binding</keyword>
<comment type="caution">
    <text evidence="3">The sequence shown here is derived from an EMBL/GenBank/DDBJ whole genome shotgun (WGS) entry which is preliminary data.</text>
</comment>
<evidence type="ECO:0000259" key="1">
    <source>
        <dbReference type="Pfam" id="PF04326"/>
    </source>
</evidence>
<dbReference type="InterPro" id="IPR038461">
    <property type="entry name" value="Schlafen_AlbA_2_dom_sf"/>
</dbReference>
<keyword evidence="4" id="KW-1185">Reference proteome</keyword>
<keyword evidence="3" id="KW-0347">Helicase</keyword>
<gene>
    <name evidence="3" type="ORF">C8E01_10134</name>
</gene>
<proteinExistence type="predicted"/>
<evidence type="ECO:0000313" key="4">
    <source>
        <dbReference type="Proteomes" id="UP000245466"/>
    </source>
</evidence>
<dbReference type="Pfam" id="PF21247">
    <property type="entry name" value="Fic-like_C"/>
    <property type="match status" value="1"/>
</dbReference>
<dbReference type="Gene3D" id="3.30.565.60">
    <property type="match status" value="1"/>
</dbReference>
<dbReference type="OrthoDB" id="9807907at2"/>
<feature type="domain" description="Schlafen AlbA-2" evidence="1">
    <location>
        <begin position="17"/>
        <end position="145"/>
    </location>
</feature>
<evidence type="ECO:0000259" key="2">
    <source>
        <dbReference type="Pfam" id="PF21247"/>
    </source>
</evidence>
<evidence type="ECO:0000313" key="3">
    <source>
        <dbReference type="EMBL" id="PVY43678.1"/>
    </source>
</evidence>
<feature type="domain" description="Filamentation induced by cAMP protein Fic-like C-terminal" evidence="2">
    <location>
        <begin position="459"/>
        <end position="506"/>
    </location>
</feature>
<dbReference type="InterPro" id="IPR038475">
    <property type="entry name" value="RecG_C_sf"/>
</dbReference>
<keyword evidence="3" id="KW-0067">ATP-binding</keyword>
<dbReference type="Pfam" id="PF04326">
    <property type="entry name" value="SLFN_AlbA_2"/>
    <property type="match status" value="1"/>
</dbReference>
<keyword evidence="3" id="KW-0378">Hydrolase</keyword>